<dbReference type="InParanoid" id="G7E0P4"/>
<feature type="signal peptide" evidence="1">
    <location>
        <begin position="1"/>
        <end position="17"/>
    </location>
</feature>
<feature type="chain" id="PRO_5009955625" evidence="1">
    <location>
        <begin position="18"/>
        <end position="356"/>
    </location>
</feature>
<evidence type="ECO:0000313" key="2">
    <source>
        <dbReference type="EMBL" id="GAA96404.1"/>
    </source>
</evidence>
<dbReference type="AlphaFoldDB" id="G7E0P4"/>
<keyword evidence="3" id="KW-1185">Reference proteome</keyword>
<keyword evidence="1" id="KW-0732">Signal</keyword>
<protein>
    <submittedName>
        <fullName evidence="2">Uncharacterized protein</fullName>
    </submittedName>
</protein>
<evidence type="ECO:0000256" key="1">
    <source>
        <dbReference type="SAM" id="SignalP"/>
    </source>
</evidence>
<reference evidence="2 3" key="1">
    <citation type="journal article" date="2011" name="J. Gen. Appl. Microbiol.">
        <title>Draft genome sequencing of the enigmatic basidiomycete Mixia osmundae.</title>
        <authorList>
            <person name="Nishida H."/>
            <person name="Nagatsuka Y."/>
            <person name="Sugiyama J."/>
        </authorList>
    </citation>
    <scope>NUCLEOTIDE SEQUENCE [LARGE SCALE GENOMIC DNA]</scope>
    <source>
        <strain evidence="3">CBS 9802 / IAM 14324 / JCM 22182 / KY 12970</strain>
    </source>
</reference>
<accession>G7E0P4</accession>
<reference evidence="2 3" key="2">
    <citation type="journal article" date="2012" name="Open Biol.">
        <title>Characteristics of nucleosomes and linker DNA regions on the genome of the basidiomycete Mixia osmundae revealed by mono- and dinucleosome mapping.</title>
        <authorList>
            <person name="Nishida H."/>
            <person name="Kondo S."/>
            <person name="Matsumoto T."/>
            <person name="Suzuki Y."/>
            <person name="Yoshikawa H."/>
            <person name="Taylor T.D."/>
            <person name="Sugiyama J."/>
        </authorList>
    </citation>
    <scope>NUCLEOTIDE SEQUENCE [LARGE SCALE GENOMIC DNA]</scope>
    <source>
        <strain evidence="3">CBS 9802 / IAM 14324 / JCM 22182 / KY 12970</strain>
    </source>
</reference>
<dbReference type="RefSeq" id="XP_014566479.1">
    <property type="nucleotide sequence ID" value="XM_014710993.1"/>
</dbReference>
<comment type="caution">
    <text evidence="2">The sequence shown here is derived from an EMBL/GenBank/DDBJ whole genome shotgun (WGS) entry which is preliminary data.</text>
</comment>
<dbReference type="Proteomes" id="UP000009131">
    <property type="component" value="Unassembled WGS sequence"/>
</dbReference>
<sequence>MLLWVLSSIIASSMIFAQMTSVFYRLEIIASGDCPALGETVFPYASFELLVLTDNGESLTVRPMNKINVEGIMSTQVVREPLGRPKLITMIFIVTGSGTSQDLWEDEEARRCCRLEARGNVQLGVRREALTDGAQLSMTVICGGRKARQDCPLQETRHGFAGASIKIALAPVDPVELPHVLHYPINFQAFGLCPIYTLSGRDPPKWQSAIAPRQITATTIIKQNEDGELYTAVLILGDSVAAVVRVSGTISGPTLEDTRLIIEATFHGAMKDQTWPSRDALYCCHPILASKLILGAYRPYFEATAQYTRLDMFVVCPPSPLARGGPECGVKYLQHGEYACTDVTKRVELAEGSDEI</sequence>
<proteinExistence type="predicted"/>
<organism evidence="2 3">
    <name type="scientific">Mixia osmundae (strain CBS 9802 / IAM 14324 / JCM 22182 / KY 12970)</name>
    <dbReference type="NCBI Taxonomy" id="764103"/>
    <lineage>
        <taxon>Eukaryota</taxon>
        <taxon>Fungi</taxon>
        <taxon>Dikarya</taxon>
        <taxon>Basidiomycota</taxon>
        <taxon>Pucciniomycotina</taxon>
        <taxon>Mixiomycetes</taxon>
        <taxon>Mixiales</taxon>
        <taxon>Mixiaceae</taxon>
        <taxon>Mixia</taxon>
    </lineage>
</organism>
<dbReference type="EMBL" id="BABT02000084">
    <property type="protein sequence ID" value="GAA96404.1"/>
    <property type="molecule type" value="Genomic_DNA"/>
</dbReference>
<gene>
    <name evidence="2" type="primary">Mo03071</name>
    <name evidence="2" type="ORF">E5Q_03071</name>
</gene>
<dbReference type="HOGENOM" id="CLU_778639_0_0_1"/>
<evidence type="ECO:0000313" key="3">
    <source>
        <dbReference type="Proteomes" id="UP000009131"/>
    </source>
</evidence>
<name>G7E0P4_MIXOS</name>